<keyword evidence="2" id="KW-1185">Reference proteome</keyword>
<gene>
    <name evidence="1" type="ORF">IRJ18_13610</name>
</gene>
<evidence type="ECO:0000313" key="2">
    <source>
        <dbReference type="Proteomes" id="UP000632774"/>
    </source>
</evidence>
<dbReference type="Proteomes" id="UP000632774">
    <property type="component" value="Unassembled WGS sequence"/>
</dbReference>
<evidence type="ECO:0000313" key="1">
    <source>
        <dbReference type="EMBL" id="MBE9667403.1"/>
    </source>
</evidence>
<dbReference type="EMBL" id="JADFFM010000002">
    <property type="protein sequence ID" value="MBE9667403.1"/>
    <property type="molecule type" value="Genomic_DNA"/>
</dbReference>
<organism evidence="1 2">
    <name type="scientific">Mucilaginibacter boryungensis</name>
    <dbReference type="NCBI Taxonomy" id="768480"/>
    <lineage>
        <taxon>Bacteria</taxon>
        <taxon>Pseudomonadati</taxon>
        <taxon>Bacteroidota</taxon>
        <taxon>Sphingobacteriia</taxon>
        <taxon>Sphingobacteriales</taxon>
        <taxon>Sphingobacteriaceae</taxon>
        <taxon>Mucilaginibacter</taxon>
    </lineage>
</organism>
<comment type="caution">
    <text evidence="1">The sequence shown here is derived from an EMBL/GenBank/DDBJ whole genome shotgun (WGS) entry which is preliminary data.</text>
</comment>
<accession>A0ABR9XJ43</accession>
<reference evidence="1 2" key="1">
    <citation type="submission" date="2020-10" db="EMBL/GenBank/DDBJ databases">
        <title>Mucilaginibacter mali sp. nov., isolated from rhizosphere soil of apple orchard.</title>
        <authorList>
            <person name="Lee J.-S."/>
            <person name="Kim H.S."/>
            <person name="Kim J.-S."/>
        </authorList>
    </citation>
    <scope>NUCLEOTIDE SEQUENCE [LARGE SCALE GENOMIC DNA]</scope>
    <source>
        <strain evidence="1 2">KCTC 23157</strain>
    </source>
</reference>
<protein>
    <submittedName>
        <fullName evidence="1">Uncharacterized protein</fullName>
    </submittedName>
</protein>
<name>A0ABR9XJ43_9SPHI</name>
<sequence length="64" mass="7214">MKPYIIVAVAGTVIVNGFGFGKADRKHDPFLKADMKFLKNHEKKCNDSVSNCKARHWHNCKAVV</sequence>
<proteinExistence type="predicted"/>
<dbReference type="RefSeq" id="WP_194106868.1">
    <property type="nucleotide sequence ID" value="NZ_JADFFM010000002.1"/>
</dbReference>